<gene>
    <name evidence="2" type="ORF">E0F88_07280</name>
</gene>
<dbReference type="PROSITE" id="PS50104">
    <property type="entry name" value="TIR"/>
    <property type="match status" value="1"/>
</dbReference>
<name>A0A4R5DY89_9BACT</name>
<dbReference type="InterPro" id="IPR000157">
    <property type="entry name" value="TIR_dom"/>
</dbReference>
<accession>A0A4R5DY89</accession>
<dbReference type="InterPro" id="IPR035897">
    <property type="entry name" value="Toll_tir_struct_dom_sf"/>
</dbReference>
<organism evidence="2 3">
    <name type="scientific">Dyadobacter psychrotolerans</name>
    <dbReference type="NCBI Taxonomy" id="2541721"/>
    <lineage>
        <taxon>Bacteria</taxon>
        <taxon>Pseudomonadati</taxon>
        <taxon>Bacteroidota</taxon>
        <taxon>Cytophagia</taxon>
        <taxon>Cytophagales</taxon>
        <taxon>Spirosomataceae</taxon>
        <taxon>Dyadobacter</taxon>
    </lineage>
</organism>
<dbReference type="EMBL" id="SMFL01000002">
    <property type="protein sequence ID" value="TDE17684.1"/>
    <property type="molecule type" value="Genomic_DNA"/>
</dbReference>
<evidence type="ECO:0000313" key="3">
    <source>
        <dbReference type="Proteomes" id="UP000294850"/>
    </source>
</evidence>
<comment type="caution">
    <text evidence="2">The sequence shown here is derived from an EMBL/GenBank/DDBJ whole genome shotgun (WGS) entry which is preliminary data.</text>
</comment>
<reference evidence="2 3" key="1">
    <citation type="submission" date="2019-03" db="EMBL/GenBank/DDBJ databases">
        <title>Dyadobacter AR-3-6 sp. nov., isolated from arctic soil.</title>
        <authorList>
            <person name="Chaudhary D.K."/>
        </authorList>
    </citation>
    <scope>NUCLEOTIDE SEQUENCE [LARGE SCALE GENOMIC DNA]</scope>
    <source>
        <strain evidence="2 3">AR-3-6</strain>
    </source>
</reference>
<dbReference type="GO" id="GO:0007165">
    <property type="term" value="P:signal transduction"/>
    <property type="evidence" value="ECO:0007669"/>
    <property type="project" value="InterPro"/>
</dbReference>
<sequence>MTPRQKLKVYQDLATTILSEHSFEQAKNLLSMYGLSMEWTKFDLPPEAFLVDTFLFHDPNSVFEMAKDYEVEIPLEDAKTKSENNQNESIVNSPAKKIFISHSSQDRDVVGKLIDYLRAIGVSTRKIFCTSYEDYGIPLGEDFLEKIKKEISSETLVLFVLTDNFYASPVSLCEMGAAWVNSKDHIPILVPPFDFIDIKGVIPNTQGMKINEKPKLNSLKSKLEIFFELDPISFSIWERERDEIFSRMDAVLQKRATPIV</sequence>
<dbReference type="Proteomes" id="UP000294850">
    <property type="component" value="Unassembled WGS sequence"/>
</dbReference>
<feature type="domain" description="TIR" evidence="1">
    <location>
        <begin position="94"/>
        <end position="231"/>
    </location>
</feature>
<evidence type="ECO:0000313" key="2">
    <source>
        <dbReference type="EMBL" id="TDE17684.1"/>
    </source>
</evidence>
<keyword evidence="3" id="KW-1185">Reference proteome</keyword>
<dbReference type="AlphaFoldDB" id="A0A4R5DY89"/>
<dbReference type="RefSeq" id="WP_131957550.1">
    <property type="nucleotide sequence ID" value="NZ_SMFL01000002.1"/>
</dbReference>
<dbReference type="SUPFAM" id="SSF52200">
    <property type="entry name" value="Toll/Interleukin receptor TIR domain"/>
    <property type="match status" value="1"/>
</dbReference>
<dbReference type="Pfam" id="PF13676">
    <property type="entry name" value="TIR_2"/>
    <property type="match status" value="1"/>
</dbReference>
<protein>
    <submittedName>
        <fullName evidence="2">Toll/interleukin-1 receptor domain-containing protein</fullName>
    </submittedName>
</protein>
<evidence type="ECO:0000259" key="1">
    <source>
        <dbReference type="PROSITE" id="PS50104"/>
    </source>
</evidence>
<dbReference type="OrthoDB" id="4772211at2"/>
<dbReference type="Gene3D" id="3.40.50.10140">
    <property type="entry name" value="Toll/interleukin-1 receptor homology (TIR) domain"/>
    <property type="match status" value="1"/>
</dbReference>
<proteinExistence type="predicted"/>
<keyword evidence="2" id="KW-0675">Receptor</keyword>